<reference evidence="1 2" key="1">
    <citation type="submission" date="2023-03" db="EMBL/GenBank/DDBJ databases">
        <title>Genome insight into feeding habits of ladybird beetles.</title>
        <authorList>
            <person name="Li H.-S."/>
            <person name="Huang Y.-H."/>
            <person name="Pang H."/>
        </authorList>
    </citation>
    <scope>NUCLEOTIDE SEQUENCE [LARGE SCALE GENOMIC DNA]</scope>
    <source>
        <strain evidence="1">SYSU_2023b</strain>
        <tissue evidence="1">Whole body</tissue>
    </source>
</reference>
<comment type="caution">
    <text evidence="1">The sequence shown here is derived from an EMBL/GenBank/DDBJ whole genome shotgun (WGS) entry which is preliminary data.</text>
</comment>
<name>A0AAW1U8Z6_9CUCU</name>
<feature type="non-terminal residue" evidence="1">
    <location>
        <position position="79"/>
    </location>
</feature>
<organism evidence="1 2">
    <name type="scientific">Henosepilachna vigintioctopunctata</name>
    <dbReference type="NCBI Taxonomy" id="420089"/>
    <lineage>
        <taxon>Eukaryota</taxon>
        <taxon>Metazoa</taxon>
        <taxon>Ecdysozoa</taxon>
        <taxon>Arthropoda</taxon>
        <taxon>Hexapoda</taxon>
        <taxon>Insecta</taxon>
        <taxon>Pterygota</taxon>
        <taxon>Neoptera</taxon>
        <taxon>Endopterygota</taxon>
        <taxon>Coleoptera</taxon>
        <taxon>Polyphaga</taxon>
        <taxon>Cucujiformia</taxon>
        <taxon>Coccinelloidea</taxon>
        <taxon>Coccinellidae</taxon>
        <taxon>Epilachninae</taxon>
        <taxon>Epilachnini</taxon>
        <taxon>Henosepilachna</taxon>
    </lineage>
</organism>
<proteinExistence type="predicted"/>
<dbReference type="Proteomes" id="UP001431783">
    <property type="component" value="Unassembled WGS sequence"/>
</dbReference>
<sequence>MVVPDTTFRHAYPCRTAKQCIFPSHKSAQFEKSPCYMAIRLYNQLPEKVKQTRNTKRHKSSLKKYPLEVEPYGVQDFLC</sequence>
<gene>
    <name evidence="1" type="ORF">WA026_003956</name>
</gene>
<keyword evidence="2" id="KW-1185">Reference proteome</keyword>
<dbReference type="EMBL" id="JARQZJ010000061">
    <property type="protein sequence ID" value="KAK9879113.1"/>
    <property type="molecule type" value="Genomic_DNA"/>
</dbReference>
<dbReference type="AlphaFoldDB" id="A0AAW1U8Z6"/>
<evidence type="ECO:0000313" key="1">
    <source>
        <dbReference type="EMBL" id="KAK9879113.1"/>
    </source>
</evidence>
<protein>
    <submittedName>
        <fullName evidence="1">Uncharacterized protein</fullName>
    </submittedName>
</protein>
<accession>A0AAW1U8Z6</accession>
<evidence type="ECO:0000313" key="2">
    <source>
        <dbReference type="Proteomes" id="UP001431783"/>
    </source>
</evidence>